<sequence length="319" mass="35216">MNIHILGAGSLGLLYAAKLAAAGNDVTLWCRSVQQAEKIGTEGISLEHTAGERTVVQPDRIEAYPLSAFSARGGAEEADYLFLMLKQQGIEETAKQVFLPYGDAKRRLVCFQNGTGHIELLNRFLPAWELYAAITTEGAKRNGAASVLHAGHGTTTIGKLPQAEGSSGLEQEDESEIELVRQLNRAGFESFLSKEMEEMIYRKLLMNAVINPLTALWRVRNGELLASPQRVAIMRALYDEGKAVYMAGNIPFGSHLWEQIEQVCRSTSDNTSSMLKDVLEGRTTEAAWINGSIVRMGRRYRVATPHHELILQLIEGMTI</sequence>
<evidence type="ECO:0000313" key="14">
    <source>
        <dbReference type="EMBL" id="ANY72163.1"/>
    </source>
</evidence>
<dbReference type="Pfam" id="PF02558">
    <property type="entry name" value="ApbA"/>
    <property type="match status" value="1"/>
</dbReference>
<dbReference type="NCBIfam" id="TIGR00745">
    <property type="entry name" value="apbA_panE"/>
    <property type="match status" value="1"/>
</dbReference>
<evidence type="ECO:0000256" key="5">
    <source>
        <dbReference type="ARBA" id="ARBA00019465"/>
    </source>
</evidence>
<comment type="function">
    <text evidence="1 11">Catalyzes the NADPH-dependent reduction of ketopantoate into pantoic acid.</text>
</comment>
<evidence type="ECO:0000256" key="6">
    <source>
        <dbReference type="ARBA" id="ARBA00022655"/>
    </source>
</evidence>
<dbReference type="SUPFAM" id="SSF48179">
    <property type="entry name" value="6-phosphogluconate dehydrogenase C-terminal domain-like"/>
    <property type="match status" value="1"/>
</dbReference>
<evidence type="ECO:0000256" key="7">
    <source>
        <dbReference type="ARBA" id="ARBA00022857"/>
    </source>
</evidence>
<evidence type="ECO:0000259" key="12">
    <source>
        <dbReference type="Pfam" id="PF02558"/>
    </source>
</evidence>
<dbReference type="KEGG" id="pib:BBD41_05910"/>
<evidence type="ECO:0000256" key="8">
    <source>
        <dbReference type="ARBA" id="ARBA00023002"/>
    </source>
</evidence>
<dbReference type="GO" id="GO:0050661">
    <property type="term" value="F:NADP binding"/>
    <property type="evidence" value="ECO:0007669"/>
    <property type="project" value="TreeGrafter"/>
</dbReference>
<accession>A0A1B2DWR5</accession>
<dbReference type="InterPro" id="IPR050838">
    <property type="entry name" value="Ketopantoate_reductase"/>
</dbReference>
<evidence type="ECO:0000256" key="2">
    <source>
        <dbReference type="ARBA" id="ARBA00004994"/>
    </source>
</evidence>
<name>A0A1B2DWR5_9BACL</name>
<evidence type="ECO:0000256" key="4">
    <source>
        <dbReference type="ARBA" id="ARBA00013014"/>
    </source>
</evidence>
<dbReference type="Gene3D" id="1.10.1040.10">
    <property type="entry name" value="N-(1-d-carboxylethyl)-l-norvaline Dehydrogenase, domain 2"/>
    <property type="match status" value="1"/>
</dbReference>
<dbReference type="GO" id="GO:0008677">
    <property type="term" value="F:2-dehydropantoate 2-reductase activity"/>
    <property type="evidence" value="ECO:0007669"/>
    <property type="project" value="UniProtKB-EC"/>
</dbReference>
<evidence type="ECO:0000256" key="10">
    <source>
        <dbReference type="ARBA" id="ARBA00048793"/>
    </source>
</evidence>
<organism evidence="14">
    <name type="scientific">Paenibacillus ihbetae</name>
    <dbReference type="NCBI Taxonomy" id="1870820"/>
    <lineage>
        <taxon>Bacteria</taxon>
        <taxon>Bacillati</taxon>
        <taxon>Bacillota</taxon>
        <taxon>Bacilli</taxon>
        <taxon>Bacillales</taxon>
        <taxon>Paenibacillaceae</taxon>
        <taxon>Paenibacillus</taxon>
    </lineage>
</organism>
<reference evidence="14" key="1">
    <citation type="submission" date="2016-08" db="EMBL/GenBank/DDBJ databases">
        <title>Complete Genome Seqeunce of Paenibacillus sp. nov. IHBB 9852 from high altitute lake of Indian trans-Himalayas.</title>
        <authorList>
            <person name="Kiran S."/>
            <person name="Swarnkar M.K."/>
            <person name="Rana A."/>
            <person name="Tewari R."/>
            <person name="Gulati A."/>
        </authorList>
    </citation>
    <scope>NUCLEOTIDE SEQUENCE [LARGE SCALE GENOMIC DNA]</scope>
    <source>
        <strain evidence="14">IHBB 9852</strain>
    </source>
</reference>
<dbReference type="GO" id="GO:0005737">
    <property type="term" value="C:cytoplasm"/>
    <property type="evidence" value="ECO:0007669"/>
    <property type="project" value="TreeGrafter"/>
</dbReference>
<dbReference type="PANTHER" id="PTHR43765:SF2">
    <property type="entry name" value="2-DEHYDROPANTOATE 2-REDUCTASE"/>
    <property type="match status" value="1"/>
</dbReference>
<comment type="catalytic activity">
    <reaction evidence="10 11">
        <text>(R)-pantoate + NADP(+) = 2-dehydropantoate + NADPH + H(+)</text>
        <dbReference type="Rhea" id="RHEA:16233"/>
        <dbReference type="ChEBI" id="CHEBI:11561"/>
        <dbReference type="ChEBI" id="CHEBI:15378"/>
        <dbReference type="ChEBI" id="CHEBI:15980"/>
        <dbReference type="ChEBI" id="CHEBI:57783"/>
        <dbReference type="ChEBI" id="CHEBI:58349"/>
        <dbReference type="EC" id="1.1.1.169"/>
    </reaction>
</comment>
<evidence type="ECO:0000259" key="13">
    <source>
        <dbReference type="Pfam" id="PF08546"/>
    </source>
</evidence>
<dbReference type="RefSeq" id="WP_099476994.1">
    <property type="nucleotide sequence ID" value="NZ_CP016809.1"/>
</dbReference>
<evidence type="ECO:0000256" key="11">
    <source>
        <dbReference type="RuleBase" id="RU362068"/>
    </source>
</evidence>
<gene>
    <name evidence="14" type="ORF">BBD41_05910</name>
</gene>
<dbReference type="UniPathway" id="UPA00028">
    <property type="reaction ID" value="UER00004"/>
</dbReference>
<feature type="domain" description="Ketopantoate reductase C-terminal" evidence="13">
    <location>
        <begin position="196"/>
        <end position="316"/>
    </location>
</feature>
<dbReference type="InterPro" id="IPR013752">
    <property type="entry name" value="KPA_reductase"/>
</dbReference>
<proteinExistence type="inferred from homology"/>
<dbReference type="SUPFAM" id="SSF51735">
    <property type="entry name" value="NAD(P)-binding Rossmann-fold domains"/>
    <property type="match status" value="1"/>
</dbReference>
<keyword evidence="7 11" id="KW-0521">NADP</keyword>
<comment type="similarity">
    <text evidence="3 11">Belongs to the ketopantoate reductase family.</text>
</comment>
<dbReference type="InterPro" id="IPR003710">
    <property type="entry name" value="ApbA"/>
</dbReference>
<dbReference type="InterPro" id="IPR008927">
    <property type="entry name" value="6-PGluconate_DH-like_C_sf"/>
</dbReference>
<keyword evidence="6 11" id="KW-0566">Pantothenate biosynthesis</keyword>
<dbReference type="InterPro" id="IPR013328">
    <property type="entry name" value="6PGD_dom2"/>
</dbReference>
<evidence type="ECO:0000256" key="9">
    <source>
        <dbReference type="ARBA" id="ARBA00032024"/>
    </source>
</evidence>
<dbReference type="AlphaFoldDB" id="A0A1B2DWR5"/>
<dbReference type="InterPro" id="IPR036291">
    <property type="entry name" value="NAD(P)-bd_dom_sf"/>
</dbReference>
<dbReference type="Gene3D" id="3.40.50.720">
    <property type="entry name" value="NAD(P)-binding Rossmann-like Domain"/>
    <property type="match status" value="1"/>
</dbReference>
<protein>
    <recommendedName>
        <fullName evidence="5 11">2-dehydropantoate 2-reductase</fullName>
        <ecNumber evidence="4 11">1.1.1.169</ecNumber>
    </recommendedName>
    <alternativeName>
        <fullName evidence="9 11">Ketopantoate reductase</fullName>
    </alternativeName>
</protein>
<dbReference type="PANTHER" id="PTHR43765">
    <property type="entry name" value="2-DEHYDROPANTOATE 2-REDUCTASE-RELATED"/>
    <property type="match status" value="1"/>
</dbReference>
<dbReference type="Pfam" id="PF08546">
    <property type="entry name" value="ApbA_C"/>
    <property type="match status" value="1"/>
</dbReference>
<evidence type="ECO:0000256" key="1">
    <source>
        <dbReference type="ARBA" id="ARBA00002919"/>
    </source>
</evidence>
<keyword evidence="8 11" id="KW-0560">Oxidoreductase</keyword>
<evidence type="ECO:0000256" key="3">
    <source>
        <dbReference type="ARBA" id="ARBA00007870"/>
    </source>
</evidence>
<dbReference type="EMBL" id="CP016809">
    <property type="protein sequence ID" value="ANY72163.1"/>
    <property type="molecule type" value="Genomic_DNA"/>
</dbReference>
<comment type="pathway">
    <text evidence="2 11">Cofactor biosynthesis; (R)-pantothenate biosynthesis; (R)-pantoate from 3-methyl-2-oxobutanoate: step 2/2.</text>
</comment>
<dbReference type="InterPro" id="IPR013332">
    <property type="entry name" value="KPR_N"/>
</dbReference>
<dbReference type="EC" id="1.1.1.169" evidence="4 11"/>
<feature type="domain" description="Ketopantoate reductase N-terminal" evidence="12">
    <location>
        <begin position="3"/>
        <end position="161"/>
    </location>
</feature>
<dbReference type="GO" id="GO:0015940">
    <property type="term" value="P:pantothenate biosynthetic process"/>
    <property type="evidence" value="ECO:0007669"/>
    <property type="project" value="UniProtKB-UniPathway"/>
</dbReference>